<accession>D8Q1U4</accession>
<dbReference type="GeneID" id="9596009"/>
<sequence length="405" mass="44063">MGLAEREDRDWLNAARCFFNSYKDAPDFDVLLRELLRLSLANDVSFGRAEDASSGNAANSSSGNAADAPGADLLEDCLTAVLPLCKAPEVENFLGLYCTVADPAPDAPRTSHFMNACNAAQRELQDLQISSHRFKDAANIQMQPSGCANYSRCKGMMPDAVLVAKALGEEVAVNPTDMAQAPTDANAKTVPKGANTDPVDALASIFFCFKPSNSSTDTAPEYTTKECTTQRRSKVNALRELDTYSVGGVCAHASTQRGRQLNMRMGKVAAQVLAASPEMLWTMSLLILDSKALVCCIDRQGIMHLSGIDIIDDLPRFLLLLFALQRLPRGMMSVGNGEHLGAVRAENRGLQTVTAEHLQPMVKLTSEPKEFVKGFFQITEAHYKAWINGVKHGDPTLDNMLYRKA</sequence>
<dbReference type="KEGG" id="scm:SCHCO_02686936"/>
<dbReference type="OrthoDB" id="5569250at2759"/>
<dbReference type="Proteomes" id="UP000007431">
    <property type="component" value="Unassembled WGS sequence"/>
</dbReference>
<dbReference type="AlphaFoldDB" id="D8Q1U4"/>
<gene>
    <name evidence="1" type="ORF">SCHCODRAFT_108365</name>
</gene>
<keyword evidence="2" id="KW-1185">Reference proteome</keyword>
<proteinExistence type="predicted"/>
<dbReference type="HOGENOM" id="CLU_679991_0_0_1"/>
<evidence type="ECO:0000313" key="1">
    <source>
        <dbReference type="EMBL" id="EFI98006.1"/>
    </source>
</evidence>
<dbReference type="VEuPathDB" id="FungiDB:SCHCODRAFT_02686936"/>
<evidence type="ECO:0008006" key="3">
    <source>
        <dbReference type="Google" id="ProtNLM"/>
    </source>
</evidence>
<name>D8Q1U4_SCHCM</name>
<organism evidence="2">
    <name type="scientific">Schizophyllum commune (strain H4-8 / FGSC 9210)</name>
    <name type="common">Split gill fungus</name>
    <dbReference type="NCBI Taxonomy" id="578458"/>
    <lineage>
        <taxon>Eukaryota</taxon>
        <taxon>Fungi</taxon>
        <taxon>Dikarya</taxon>
        <taxon>Basidiomycota</taxon>
        <taxon>Agaricomycotina</taxon>
        <taxon>Agaricomycetes</taxon>
        <taxon>Agaricomycetidae</taxon>
        <taxon>Agaricales</taxon>
        <taxon>Schizophyllaceae</taxon>
        <taxon>Schizophyllum</taxon>
    </lineage>
</organism>
<evidence type="ECO:0000313" key="2">
    <source>
        <dbReference type="Proteomes" id="UP000007431"/>
    </source>
</evidence>
<dbReference type="RefSeq" id="XP_003032909.1">
    <property type="nucleotide sequence ID" value="XM_003032863.1"/>
</dbReference>
<protein>
    <recommendedName>
        <fullName evidence="3">Fungal-type protein kinase domain-containing protein</fullName>
    </recommendedName>
</protein>
<feature type="non-terminal residue" evidence="1">
    <location>
        <position position="405"/>
    </location>
</feature>
<reference evidence="1 2" key="1">
    <citation type="journal article" date="2010" name="Nat. Biotechnol.">
        <title>Genome sequence of the model mushroom Schizophyllum commune.</title>
        <authorList>
            <person name="Ohm R.A."/>
            <person name="de Jong J.F."/>
            <person name="Lugones L.G."/>
            <person name="Aerts A."/>
            <person name="Kothe E."/>
            <person name="Stajich J.E."/>
            <person name="de Vries R.P."/>
            <person name="Record E."/>
            <person name="Levasseur A."/>
            <person name="Baker S.E."/>
            <person name="Bartholomew K.A."/>
            <person name="Coutinho P.M."/>
            <person name="Erdmann S."/>
            <person name="Fowler T.J."/>
            <person name="Gathman A.C."/>
            <person name="Lombard V."/>
            <person name="Henrissat B."/>
            <person name="Knabe N."/>
            <person name="Kuees U."/>
            <person name="Lilly W.W."/>
            <person name="Lindquist E."/>
            <person name="Lucas S."/>
            <person name="Magnuson J.K."/>
            <person name="Piumi F."/>
            <person name="Raudaskoski M."/>
            <person name="Salamov A."/>
            <person name="Schmutz J."/>
            <person name="Schwarze F.W.M.R."/>
            <person name="vanKuyk P.A."/>
            <person name="Horton J.S."/>
            <person name="Grigoriev I.V."/>
            <person name="Woesten H.A.B."/>
        </authorList>
    </citation>
    <scope>NUCLEOTIDE SEQUENCE [LARGE SCALE GENOMIC DNA]</scope>
    <source>
        <strain evidence="2">H4-8 / FGSC 9210</strain>
    </source>
</reference>
<dbReference type="InParanoid" id="D8Q1U4"/>
<dbReference type="EMBL" id="GL377305">
    <property type="protein sequence ID" value="EFI98006.1"/>
    <property type="molecule type" value="Genomic_DNA"/>
</dbReference>